<evidence type="ECO:0000256" key="4">
    <source>
        <dbReference type="ARBA" id="ARBA00022692"/>
    </source>
</evidence>
<dbReference type="EC" id="3.4.22.-" evidence="10"/>
<proteinExistence type="predicted"/>
<dbReference type="Pfam" id="PF09721">
    <property type="entry name" value="Exosortase_EpsH"/>
    <property type="match status" value="1"/>
</dbReference>
<keyword evidence="4 9" id="KW-0812">Transmembrane</keyword>
<reference evidence="10 11" key="1">
    <citation type="submission" date="2020-06" db="EMBL/GenBank/DDBJ databases">
        <title>Methanofollis fontis sp. nov., a methanogen isolated from marine sediments near a cold seep at Four-Way Closure Ridge offshore southwestern Taiwan.</title>
        <authorList>
            <person name="Chen S.-C."/>
            <person name="Teng N.-H."/>
            <person name="Lin Y.-S."/>
            <person name="Lai M.-C."/>
            <person name="Chen H.-H."/>
            <person name="Wang C.-C."/>
        </authorList>
    </citation>
    <scope>NUCLEOTIDE SEQUENCE [LARGE SCALE GENOMIC DNA]</scope>
    <source>
        <strain evidence="10 11">DSM 2702</strain>
    </source>
</reference>
<keyword evidence="11" id="KW-1185">Reference proteome</keyword>
<gene>
    <name evidence="10" type="primary">artA</name>
    <name evidence="10" type="ORF">HWN36_09610</name>
</gene>
<evidence type="ECO:0000256" key="1">
    <source>
        <dbReference type="ARBA" id="ARBA00004651"/>
    </source>
</evidence>
<feature type="active site" description="Proton donor" evidence="8">
    <location>
        <position position="185"/>
    </location>
</feature>
<dbReference type="InterPro" id="IPR019127">
    <property type="entry name" value="Exosortase"/>
</dbReference>
<dbReference type="PIRSF" id="PIRSF025737">
    <property type="entry name" value="Cyco1"/>
    <property type="match status" value="1"/>
</dbReference>
<evidence type="ECO:0000256" key="8">
    <source>
        <dbReference type="PIRSR" id="PIRSR025737-1"/>
    </source>
</evidence>
<feature type="transmembrane region" description="Helical" evidence="9">
    <location>
        <begin position="215"/>
        <end position="242"/>
    </location>
</feature>
<accession>A0A7K4HQK5</accession>
<keyword evidence="5 10" id="KW-0378">Hydrolase</keyword>
<evidence type="ECO:0000313" key="11">
    <source>
        <dbReference type="Proteomes" id="UP000570823"/>
    </source>
</evidence>
<feature type="transmembrane region" description="Helical" evidence="9">
    <location>
        <begin position="103"/>
        <end position="126"/>
    </location>
</feature>
<evidence type="ECO:0000256" key="2">
    <source>
        <dbReference type="ARBA" id="ARBA00022475"/>
    </source>
</evidence>
<evidence type="ECO:0000256" key="5">
    <source>
        <dbReference type="ARBA" id="ARBA00022801"/>
    </source>
</evidence>
<organism evidence="10 11">
    <name type="scientific">Methanofollis tationis</name>
    <dbReference type="NCBI Taxonomy" id="81417"/>
    <lineage>
        <taxon>Archaea</taxon>
        <taxon>Methanobacteriati</taxon>
        <taxon>Methanobacteriota</taxon>
        <taxon>Stenosarchaea group</taxon>
        <taxon>Methanomicrobia</taxon>
        <taxon>Methanomicrobiales</taxon>
        <taxon>Methanomicrobiaceae</taxon>
        <taxon>Methanofollis</taxon>
    </lineage>
</organism>
<comment type="caution">
    <text evidence="10">The sequence shown here is derived from an EMBL/GenBank/DDBJ whole genome shotgun (WGS) entry which is preliminary data.</text>
</comment>
<evidence type="ECO:0000256" key="6">
    <source>
        <dbReference type="ARBA" id="ARBA00022989"/>
    </source>
</evidence>
<evidence type="ECO:0000313" key="10">
    <source>
        <dbReference type="EMBL" id="NVO67555.1"/>
    </source>
</evidence>
<dbReference type="GO" id="GO:0006508">
    <property type="term" value="P:proteolysis"/>
    <property type="evidence" value="ECO:0007669"/>
    <property type="project" value="UniProtKB-KW"/>
</dbReference>
<dbReference type="GO" id="GO:0005886">
    <property type="term" value="C:plasma membrane"/>
    <property type="evidence" value="ECO:0007669"/>
    <property type="project" value="UniProtKB-SubCell"/>
</dbReference>
<comment type="subcellular location">
    <subcellularLocation>
        <location evidence="1">Cell membrane</location>
        <topology evidence="1">Multi-pass membrane protein</topology>
    </subcellularLocation>
</comment>
<name>A0A7K4HQK5_9EURY</name>
<dbReference type="Proteomes" id="UP000570823">
    <property type="component" value="Unassembled WGS sequence"/>
</dbReference>
<evidence type="ECO:0000256" key="9">
    <source>
        <dbReference type="SAM" id="Phobius"/>
    </source>
</evidence>
<dbReference type="NCBIfam" id="TIGR04125">
    <property type="entry name" value="exosort_PGF_TRM"/>
    <property type="match status" value="1"/>
</dbReference>
<dbReference type="InterPro" id="IPR026392">
    <property type="entry name" value="Exo/Archaeosortase_dom"/>
</dbReference>
<dbReference type="OrthoDB" id="200496at2157"/>
<dbReference type="GO" id="GO:0008233">
    <property type="term" value="F:peptidase activity"/>
    <property type="evidence" value="ECO:0007669"/>
    <property type="project" value="UniProtKB-KW"/>
</dbReference>
<dbReference type="RefSeq" id="WP_176789133.1">
    <property type="nucleotide sequence ID" value="NZ_JABXWR010000001.1"/>
</dbReference>
<evidence type="ECO:0000256" key="7">
    <source>
        <dbReference type="ARBA" id="ARBA00023136"/>
    </source>
</evidence>
<feature type="active site" description="Acyl-thioester intermediate" evidence="8">
    <location>
        <position position="144"/>
    </location>
</feature>
<dbReference type="NCBIfam" id="TIGR04178">
    <property type="entry name" value="exo_archaeo"/>
    <property type="match status" value="1"/>
</dbReference>
<keyword evidence="2" id="KW-1003">Cell membrane</keyword>
<keyword evidence="3" id="KW-0645">Protease</keyword>
<dbReference type="InterPro" id="IPR014522">
    <property type="entry name" value="ArtA"/>
</dbReference>
<dbReference type="AlphaFoldDB" id="A0A7K4HQK5"/>
<feature type="transmembrane region" description="Helical" evidence="9">
    <location>
        <begin position="80"/>
        <end position="97"/>
    </location>
</feature>
<feature type="transmembrane region" description="Helical" evidence="9">
    <location>
        <begin position="50"/>
        <end position="68"/>
    </location>
</feature>
<feature type="transmembrane region" description="Helical" evidence="9">
    <location>
        <begin position="138"/>
        <end position="162"/>
    </location>
</feature>
<sequence>MEEFFIFAALASFVAFLLPWRHRALAGTAGWACMALYLFAELPHYFSVNNFFYPTLALLSVPFVWVTAKRLRAGDRNVLYLTRAAAVASLIYIPFGYTVLGDWLIGVVVGQIGWWLAVLGVNYAMVDWNMFARNGFRIEIILACTGIQSMAIMLGVAAAVPTDLRQKVLAFLLIVPVIYVLNIFRNVYVILAYTGQWYQFLPEIASNGEYGYESFFWAHNVLCELGALVALVVIAYLLFLVIPDLGKMVDALYQTYRDEFRRAIAKDR</sequence>
<feature type="transmembrane region" description="Helical" evidence="9">
    <location>
        <begin position="168"/>
        <end position="194"/>
    </location>
</feature>
<protein>
    <submittedName>
        <fullName evidence="10">Archaeosortase A</fullName>
        <ecNumber evidence="10">3.4.22.-</ecNumber>
    </submittedName>
</protein>
<dbReference type="EMBL" id="JABXWR010000001">
    <property type="protein sequence ID" value="NVO67555.1"/>
    <property type="molecule type" value="Genomic_DNA"/>
</dbReference>
<keyword evidence="6 9" id="KW-1133">Transmembrane helix</keyword>
<keyword evidence="7 9" id="KW-0472">Membrane</keyword>
<evidence type="ECO:0000256" key="3">
    <source>
        <dbReference type="ARBA" id="ARBA00022670"/>
    </source>
</evidence>